<dbReference type="Gene3D" id="3.30.565.10">
    <property type="entry name" value="Histidine kinase-like ATPase, C-terminal domain"/>
    <property type="match status" value="1"/>
</dbReference>
<dbReference type="GO" id="GO:0005886">
    <property type="term" value="C:plasma membrane"/>
    <property type="evidence" value="ECO:0007669"/>
    <property type="project" value="UniProtKB-SubCell"/>
</dbReference>
<keyword evidence="4" id="KW-1003">Cell membrane</keyword>
<feature type="domain" description="Histidine kinase" evidence="12">
    <location>
        <begin position="843"/>
        <end position="1065"/>
    </location>
</feature>
<dbReference type="Proteomes" id="UP000095594">
    <property type="component" value="Unassembled WGS sequence"/>
</dbReference>
<evidence type="ECO:0000256" key="2">
    <source>
        <dbReference type="ARBA" id="ARBA00004236"/>
    </source>
</evidence>
<dbReference type="Pfam" id="PF00512">
    <property type="entry name" value="HisKA"/>
    <property type="match status" value="1"/>
</dbReference>
<dbReference type="InterPro" id="IPR004358">
    <property type="entry name" value="Sig_transdc_His_kin-like_C"/>
</dbReference>
<reference evidence="13 14" key="1">
    <citation type="submission" date="2015-09" db="EMBL/GenBank/DDBJ databases">
        <authorList>
            <consortium name="Pathogen Informatics"/>
        </authorList>
    </citation>
    <scope>NUCLEOTIDE SEQUENCE [LARGE SCALE GENOMIC DNA]</scope>
    <source>
        <strain evidence="13 14">2789STDY5834856</strain>
    </source>
</reference>
<dbReference type="InterPro" id="IPR013783">
    <property type="entry name" value="Ig-like_fold"/>
</dbReference>
<dbReference type="Gene3D" id="1.10.287.130">
    <property type="match status" value="1"/>
</dbReference>
<dbReference type="InterPro" id="IPR003961">
    <property type="entry name" value="FN3_dom"/>
</dbReference>
<sequence>MRKNRLLKTAFLIITINLILLNYNYEVKAKEQMNFKNITIEEGLTQGTVEALFQDSKGYIWIGTNDGLNRYNGYQFKVYRVEEDNKNSLVNNYILDIKEDKYGNIWVATANGLSKIHNDGQKITNYLDDAEKGNLSHANVASILITSDDKILIGTADGLNIYDEDTDSFKRIFEGDKLTEQYINSLVEDSQKNIWIATENGISKINLETGSSKNFLYDSNDENTISENNIYKVYYDTDGYIWAGTYDSGACKIDINTDEITRYYCKQDDKSIGGNFVKNFLKDSKGHIWVCTDGGLSKLNNDGSFTTYKNKLYDKDSLIDDNIFSIIQDRTGLIWLGTYSGISIFNPDRKISHYKNDPFDSKTISDNMVTALYEDEQGLLWIGSKNKGIDLLNRETDRIDNLRKNDLIDIIPSDCIYDITGNGNKICIATDKGVAIIDKESKTSKMYDENNGLTNNVVKSIYYDSLGYLWIGTPTGLSILNLETDEIIDITEIIKEYSPSDQYIGDIYKDSDGEYFIATFVQGGLIRINPRTKEIKAYRNEEKNKNSLSNNSVRTIAEGFRGEIWIGTSLGLNKFNKDTEEFERYTTKDGIANANIYGILVDKYGNPWVSTNMGISKINRSNGKVINLDITDGLQSNEFNGKAYFKNKKDEFIFGGINGFNIFNPEDIKETQYTYGITFDEFKVNGVNIDSLDSKKLKYDENNIFIEAFLPNYINPKAIQYYYLLEGANDDWTAMETNSITLSNLSPGDYVFNIRARNNNGVISESTSVAFTISPPFWASKYSVFLYIFIVIITFLNHKYKVKKLDELVDQRTNALSEEMKRNNDLFKKVIDLEKSKNNYLINMSHELRTPLNVIYSTEQLIRELNKGDLGIEKDKLNKYMGIMRNNTKRLLKIINDLIDSSKIEHGSYRIDIKEVDIVYLVEEAALSLREYIEDKGINLIIDPEIEEKIIEVDENEIERCIVNIVSNAAKFTNIGGNIEVTIKDLNNHVKIEIIDDGIGIDKDHHELIFNRFNQVVDKNAEVKGGSGLGLTITKKIIELHEGEIYVESEVGKGSKFVIILPIKQKRNKID</sequence>
<dbReference type="PROSITE" id="PS50109">
    <property type="entry name" value="HIS_KIN"/>
    <property type="match status" value="1"/>
</dbReference>
<keyword evidence="7" id="KW-0547">Nucleotide-binding</keyword>
<dbReference type="Pfam" id="PF02518">
    <property type="entry name" value="HATPase_c"/>
    <property type="match status" value="1"/>
</dbReference>
<name>A0A174D5A3_9CLOT</name>
<dbReference type="GO" id="GO:0005524">
    <property type="term" value="F:ATP binding"/>
    <property type="evidence" value="ECO:0007669"/>
    <property type="project" value="UniProtKB-KW"/>
</dbReference>
<dbReference type="GO" id="GO:0000155">
    <property type="term" value="F:phosphorelay sensor kinase activity"/>
    <property type="evidence" value="ECO:0007669"/>
    <property type="project" value="InterPro"/>
</dbReference>
<dbReference type="EMBL" id="CYZX01000006">
    <property type="protein sequence ID" value="CUO20417.1"/>
    <property type="molecule type" value="Genomic_DNA"/>
</dbReference>
<comment type="subcellular location">
    <subcellularLocation>
        <location evidence="2">Cell membrane</location>
    </subcellularLocation>
</comment>
<dbReference type="AlphaFoldDB" id="A0A174D5A3"/>
<dbReference type="SUPFAM" id="SSF63829">
    <property type="entry name" value="Calcium-dependent phosphotriesterase"/>
    <property type="match status" value="2"/>
</dbReference>
<dbReference type="SMART" id="SM00387">
    <property type="entry name" value="HATPase_c"/>
    <property type="match status" value="1"/>
</dbReference>
<comment type="catalytic activity">
    <reaction evidence="1">
        <text>ATP + protein L-histidine = ADP + protein N-phospho-L-histidine.</text>
        <dbReference type="EC" id="2.7.13.3"/>
    </reaction>
</comment>
<proteinExistence type="predicted"/>
<evidence type="ECO:0000256" key="11">
    <source>
        <dbReference type="ARBA" id="ARBA00023136"/>
    </source>
</evidence>
<evidence type="ECO:0000256" key="5">
    <source>
        <dbReference type="ARBA" id="ARBA00022553"/>
    </source>
</evidence>
<dbReference type="PRINTS" id="PR00344">
    <property type="entry name" value="BCTRLSENSOR"/>
</dbReference>
<dbReference type="Gene3D" id="2.60.40.10">
    <property type="entry name" value="Immunoglobulins"/>
    <property type="match status" value="1"/>
</dbReference>
<keyword evidence="11" id="KW-0472">Membrane</keyword>
<keyword evidence="8 13" id="KW-0418">Kinase</keyword>
<dbReference type="SMART" id="SM00388">
    <property type="entry name" value="HisKA"/>
    <property type="match status" value="1"/>
</dbReference>
<dbReference type="InterPro" id="IPR036890">
    <property type="entry name" value="HATPase_C_sf"/>
</dbReference>
<dbReference type="InterPro" id="IPR005467">
    <property type="entry name" value="His_kinase_dom"/>
</dbReference>
<keyword evidence="6 13" id="KW-0808">Transferase</keyword>
<evidence type="ECO:0000313" key="14">
    <source>
        <dbReference type="Proteomes" id="UP000095594"/>
    </source>
</evidence>
<accession>A0A174D5A3</accession>
<keyword evidence="9" id="KW-0067">ATP-binding</keyword>
<evidence type="ECO:0000256" key="9">
    <source>
        <dbReference type="ARBA" id="ARBA00022840"/>
    </source>
</evidence>
<evidence type="ECO:0000256" key="4">
    <source>
        <dbReference type="ARBA" id="ARBA00022475"/>
    </source>
</evidence>
<gene>
    <name evidence="13" type="primary">phoR_7</name>
    <name evidence="13" type="ORF">ERS852471_01132</name>
</gene>
<dbReference type="PANTHER" id="PTHR43547">
    <property type="entry name" value="TWO-COMPONENT HISTIDINE KINASE"/>
    <property type="match status" value="1"/>
</dbReference>
<dbReference type="InterPro" id="IPR011110">
    <property type="entry name" value="Reg_prop"/>
</dbReference>
<evidence type="ECO:0000256" key="3">
    <source>
        <dbReference type="ARBA" id="ARBA00012438"/>
    </source>
</evidence>
<dbReference type="PANTHER" id="PTHR43547:SF2">
    <property type="entry name" value="HYBRID SIGNAL TRANSDUCTION HISTIDINE KINASE C"/>
    <property type="match status" value="1"/>
</dbReference>
<dbReference type="SUPFAM" id="SSF55874">
    <property type="entry name" value="ATPase domain of HSP90 chaperone/DNA topoisomerase II/histidine kinase"/>
    <property type="match status" value="1"/>
</dbReference>
<evidence type="ECO:0000256" key="8">
    <source>
        <dbReference type="ARBA" id="ARBA00022777"/>
    </source>
</evidence>
<dbReference type="FunFam" id="3.30.565.10:FF:000023">
    <property type="entry name" value="PAS domain-containing sensor histidine kinase"/>
    <property type="match status" value="1"/>
</dbReference>
<dbReference type="SUPFAM" id="SSF101898">
    <property type="entry name" value="NHL repeat"/>
    <property type="match status" value="1"/>
</dbReference>
<organism evidence="13 14">
    <name type="scientific">Clostridium disporicum</name>
    <dbReference type="NCBI Taxonomy" id="84024"/>
    <lineage>
        <taxon>Bacteria</taxon>
        <taxon>Bacillati</taxon>
        <taxon>Bacillota</taxon>
        <taxon>Clostridia</taxon>
        <taxon>Eubacteriales</taxon>
        <taxon>Clostridiaceae</taxon>
        <taxon>Clostridium</taxon>
    </lineage>
</organism>
<dbReference type="InterPro" id="IPR003661">
    <property type="entry name" value="HisK_dim/P_dom"/>
</dbReference>
<dbReference type="CDD" id="cd00082">
    <property type="entry name" value="HisKA"/>
    <property type="match status" value="1"/>
</dbReference>
<dbReference type="Pfam" id="PF07494">
    <property type="entry name" value="Reg_prop"/>
    <property type="match status" value="8"/>
</dbReference>
<evidence type="ECO:0000256" key="10">
    <source>
        <dbReference type="ARBA" id="ARBA00023012"/>
    </source>
</evidence>
<evidence type="ECO:0000313" key="13">
    <source>
        <dbReference type="EMBL" id="CUO20417.1"/>
    </source>
</evidence>
<protein>
    <recommendedName>
        <fullName evidence="3">histidine kinase</fullName>
        <ecNumber evidence="3">2.7.13.3</ecNumber>
    </recommendedName>
</protein>
<dbReference type="EC" id="2.7.13.3" evidence="3"/>
<dbReference type="CDD" id="cd00063">
    <property type="entry name" value="FN3"/>
    <property type="match status" value="1"/>
</dbReference>
<dbReference type="SUPFAM" id="SSF47384">
    <property type="entry name" value="Homodimeric domain of signal transducing histidine kinase"/>
    <property type="match status" value="1"/>
</dbReference>
<dbReference type="Pfam" id="PF07495">
    <property type="entry name" value="Y_Y_Y"/>
    <property type="match status" value="1"/>
</dbReference>
<dbReference type="InterPro" id="IPR015943">
    <property type="entry name" value="WD40/YVTN_repeat-like_dom_sf"/>
</dbReference>
<dbReference type="Gene3D" id="2.130.10.10">
    <property type="entry name" value="YVTN repeat-like/Quinoprotein amine dehydrogenase"/>
    <property type="match status" value="3"/>
</dbReference>
<evidence type="ECO:0000256" key="6">
    <source>
        <dbReference type="ARBA" id="ARBA00022679"/>
    </source>
</evidence>
<keyword evidence="10" id="KW-0902">Two-component regulatory system</keyword>
<evidence type="ECO:0000256" key="1">
    <source>
        <dbReference type="ARBA" id="ARBA00000085"/>
    </source>
</evidence>
<evidence type="ECO:0000259" key="12">
    <source>
        <dbReference type="PROSITE" id="PS50109"/>
    </source>
</evidence>
<dbReference type="InterPro" id="IPR011123">
    <property type="entry name" value="Y_Y_Y"/>
</dbReference>
<dbReference type="InterPro" id="IPR003594">
    <property type="entry name" value="HATPase_dom"/>
</dbReference>
<dbReference type="InterPro" id="IPR036097">
    <property type="entry name" value="HisK_dim/P_sf"/>
</dbReference>
<dbReference type="RefSeq" id="WP_055264651.1">
    <property type="nucleotide sequence ID" value="NZ_CABIXQ010000006.1"/>
</dbReference>
<evidence type="ECO:0000256" key="7">
    <source>
        <dbReference type="ARBA" id="ARBA00022741"/>
    </source>
</evidence>
<keyword evidence="5" id="KW-0597">Phosphoprotein</keyword>